<dbReference type="PROSITE" id="PS50937">
    <property type="entry name" value="HTH_MERR_2"/>
    <property type="match status" value="1"/>
</dbReference>
<evidence type="ECO:0000313" key="4">
    <source>
        <dbReference type="EMBL" id="HGC43391.1"/>
    </source>
</evidence>
<dbReference type="GO" id="GO:0003677">
    <property type="term" value="F:DNA binding"/>
    <property type="evidence" value="ECO:0007669"/>
    <property type="project" value="UniProtKB-KW"/>
</dbReference>
<dbReference type="CDD" id="cd04776">
    <property type="entry name" value="HTH_GnyR"/>
    <property type="match status" value="1"/>
</dbReference>
<dbReference type="InterPro" id="IPR009061">
    <property type="entry name" value="DNA-bd_dom_put_sf"/>
</dbReference>
<dbReference type="SUPFAM" id="SSF46955">
    <property type="entry name" value="Putative DNA-binding domain"/>
    <property type="match status" value="1"/>
</dbReference>
<dbReference type="InterPro" id="IPR047057">
    <property type="entry name" value="MerR_fam"/>
</dbReference>
<organism evidence="4">
    <name type="scientific">Acidicaldus sp</name>
    <dbReference type="NCBI Taxonomy" id="1872105"/>
    <lineage>
        <taxon>Bacteria</taxon>
        <taxon>Pseudomonadati</taxon>
        <taxon>Pseudomonadota</taxon>
        <taxon>Alphaproteobacteria</taxon>
        <taxon>Acetobacterales</taxon>
        <taxon>Acetobacteraceae</taxon>
        <taxon>Acidicaldus</taxon>
    </lineage>
</organism>
<dbReference type="PANTHER" id="PTHR30204">
    <property type="entry name" value="REDOX-CYCLING DRUG-SENSING TRANSCRIPTIONAL ACTIVATOR SOXR"/>
    <property type="match status" value="1"/>
</dbReference>
<evidence type="ECO:0000256" key="2">
    <source>
        <dbReference type="SAM" id="Coils"/>
    </source>
</evidence>
<evidence type="ECO:0000259" key="3">
    <source>
        <dbReference type="PROSITE" id="PS50937"/>
    </source>
</evidence>
<dbReference type="Gene3D" id="1.10.1660.10">
    <property type="match status" value="1"/>
</dbReference>
<keyword evidence="1 4" id="KW-0238">DNA-binding</keyword>
<dbReference type="Pfam" id="PF13411">
    <property type="entry name" value="MerR_1"/>
    <property type="match status" value="1"/>
</dbReference>
<dbReference type="AlphaFoldDB" id="A0A8J4M645"/>
<keyword evidence="2" id="KW-0175">Coiled coil</keyword>
<feature type="coiled-coil region" evidence="2">
    <location>
        <begin position="82"/>
        <end position="126"/>
    </location>
</feature>
<evidence type="ECO:0000256" key="1">
    <source>
        <dbReference type="ARBA" id="ARBA00023125"/>
    </source>
</evidence>
<dbReference type="PANTHER" id="PTHR30204:SF58">
    <property type="entry name" value="HTH-TYPE TRANSCRIPTIONAL REGULATOR YFMP"/>
    <property type="match status" value="1"/>
</dbReference>
<dbReference type="SMART" id="SM00422">
    <property type="entry name" value="HTH_MERR"/>
    <property type="match status" value="1"/>
</dbReference>
<protein>
    <submittedName>
        <fullName evidence="4">MerR family DNA-binding transcriptional regulator</fullName>
    </submittedName>
</protein>
<accession>A0A8J4M645</accession>
<proteinExistence type="predicted"/>
<reference evidence="4" key="1">
    <citation type="journal article" date="2020" name="mSystems">
        <title>Genome- and Community-Level Interaction Insights into Carbon Utilization and Element Cycling Functions of Hydrothermarchaeota in Hydrothermal Sediment.</title>
        <authorList>
            <person name="Zhou Z."/>
            <person name="Liu Y."/>
            <person name="Xu W."/>
            <person name="Pan J."/>
            <person name="Luo Z.H."/>
            <person name="Li M."/>
        </authorList>
    </citation>
    <scope>NUCLEOTIDE SEQUENCE</scope>
    <source>
        <strain evidence="4">SpSt-997</strain>
    </source>
</reference>
<dbReference type="EMBL" id="DTQM01000179">
    <property type="protein sequence ID" value="HGC43391.1"/>
    <property type="molecule type" value="Genomic_DNA"/>
</dbReference>
<sequence length="136" mass="15749">MSPSERFYTVTQLAQELGVTPRTIRFYEDRGLIIPRRAGTTRVYTHRDRARMILILRGKRLGFSLREIKEYLDLYDIDTTQIPQLRMLLKAVKIRIAQLEDQKIALEQALGDLREIERQASSALESPAPPRRKLAG</sequence>
<name>A0A8J4M645_9PROT</name>
<feature type="domain" description="HTH merR-type" evidence="3">
    <location>
        <begin position="7"/>
        <end position="74"/>
    </location>
</feature>
<comment type="caution">
    <text evidence="4">The sequence shown here is derived from an EMBL/GenBank/DDBJ whole genome shotgun (WGS) entry which is preliminary data.</text>
</comment>
<dbReference type="InterPro" id="IPR000551">
    <property type="entry name" value="MerR-type_HTH_dom"/>
</dbReference>
<dbReference type="GO" id="GO:0003700">
    <property type="term" value="F:DNA-binding transcription factor activity"/>
    <property type="evidence" value="ECO:0007669"/>
    <property type="project" value="InterPro"/>
</dbReference>
<gene>
    <name evidence="4" type="ORF">ENY07_09275</name>
</gene>